<protein>
    <recommendedName>
        <fullName evidence="4">LigA protein</fullName>
    </recommendedName>
</protein>
<dbReference type="RefSeq" id="WP_397711274.1">
    <property type="nucleotide sequence ID" value="NZ_JBIRGN010000002.1"/>
</dbReference>
<name>A0ABW7QMK3_9ACTN</name>
<accession>A0ABW7QMK3</accession>
<keyword evidence="1" id="KW-0472">Membrane</keyword>
<evidence type="ECO:0000256" key="1">
    <source>
        <dbReference type="SAM" id="Phobius"/>
    </source>
</evidence>
<evidence type="ECO:0000313" key="2">
    <source>
        <dbReference type="EMBL" id="MFH8546002.1"/>
    </source>
</evidence>
<gene>
    <name evidence="2" type="ORF">ACH4F9_13465</name>
</gene>
<feature type="transmembrane region" description="Helical" evidence="1">
    <location>
        <begin position="169"/>
        <end position="190"/>
    </location>
</feature>
<feature type="transmembrane region" description="Helical" evidence="1">
    <location>
        <begin position="124"/>
        <end position="148"/>
    </location>
</feature>
<evidence type="ECO:0008006" key="4">
    <source>
        <dbReference type="Google" id="ProtNLM"/>
    </source>
</evidence>
<keyword evidence="1" id="KW-1133">Transmembrane helix</keyword>
<evidence type="ECO:0000313" key="3">
    <source>
        <dbReference type="Proteomes" id="UP001610818"/>
    </source>
</evidence>
<dbReference type="Proteomes" id="UP001610818">
    <property type="component" value="Unassembled WGS sequence"/>
</dbReference>
<feature type="transmembrane region" description="Helical" evidence="1">
    <location>
        <begin position="245"/>
        <end position="270"/>
    </location>
</feature>
<keyword evidence="3" id="KW-1185">Reference proteome</keyword>
<comment type="caution">
    <text evidence="2">The sequence shown here is derived from an EMBL/GenBank/DDBJ whole genome shotgun (WGS) entry which is preliminary data.</text>
</comment>
<feature type="transmembrane region" description="Helical" evidence="1">
    <location>
        <begin position="210"/>
        <end position="233"/>
    </location>
</feature>
<proteinExistence type="predicted"/>
<feature type="transmembrane region" description="Helical" evidence="1">
    <location>
        <begin position="282"/>
        <end position="303"/>
    </location>
</feature>
<reference evidence="2 3" key="1">
    <citation type="submission" date="2024-10" db="EMBL/GenBank/DDBJ databases">
        <title>The Natural Products Discovery Center: Release of the First 8490 Sequenced Strains for Exploring Actinobacteria Biosynthetic Diversity.</title>
        <authorList>
            <person name="Kalkreuter E."/>
            <person name="Kautsar S.A."/>
            <person name="Yang D."/>
            <person name="Bader C.D."/>
            <person name="Teijaro C.N."/>
            <person name="Fluegel L."/>
            <person name="Davis C.M."/>
            <person name="Simpson J.R."/>
            <person name="Lauterbach L."/>
            <person name="Steele A.D."/>
            <person name="Gui C."/>
            <person name="Meng S."/>
            <person name="Li G."/>
            <person name="Viehrig K."/>
            <person name="Ye F."/>
            <person name="Su P."/>
            <person name="Kiefer A.F."/>
            <person name="Nichols A."/>
            <person name="Cepeda A.J."/>
            <person name="Yan W."/>
            <person name="Fan B."/>
            <person name="Jiang Y."/>
            <person name="Adhikari A."/>
            <person name="Zheng C.-J."/>
            <person name="Schuster L."/>
            <person name="Cowan T.M."/>
            <person name="Smanski M.J."/>
            <person name="Chevrette M.G."/>
            <person name="De Carvalho L.P.S."/>
            <person name="Shen B."/>
        </authorList>
    </citation>
    <scope>NUCLEOTIDE SEQUENCE [LARGE SCALE GENOMIC DNA]</scope>
    <source>
        <strain evidence="2 3">NPDC017990</strain>
    </source>
</reference>
<sequence length="318" mass="33379">MKALRAVAIAAALPYLALKLAWIAGSRIGIPEGSTLLEHRATMIFANALTLLMDASVIVLALLLTRPWGLRAPAWLLAFPMWAATGLLLPIMAGFPLQLLVKALGGSVDQPSADAGSGAFLDDWVFGVVYGGFILQGLALGALFVRYARDRWGHLWRGRVLDLSRGGSGRGTAVAAALLAVVPAALHLLWLTGSAFALNEARIEERTTDFYVLEALDMVYLGSAVAGGLLIAFRWAPALPVMVPLALAWLGSGAIVCWGGWLLLASVVGVDDIARQPTAGMLLTYAVQMIVGTLVALLGARFLGERSGAVTAAARCPG</sequence>
<keyword evidence="1" id="KW-0812">Transmembrane</keyword>
<feature type="transmembrane region" description="Helical" evidence="1">
    <location>
        <begin position="76"/>
        <end position="97"/>
    </location>
</feature>
<dbReference type="EMBL" id="JBIRGQ010000002">
    <property type="protein sequence ID" value="MFH8546002.1"/>
    <property type="molecule type" value="Genomic_DNA"/>
</dbReference>
<organism evidence="2 3">
    <name type="scientific">Streptomyces longisporoflavus</name>
    <dbReference type="NCBI Taxonomy" id="28044"/>
    <lineage>
        <taxon>Bacteria</taxon>
        <taxon>Bacillati</taxon>
        <taxon>Actinomycetota</taxon>
        <taxon>Actinomycetes</taxon>
        <taxon>Kitasatosporales</taxon>
        <taxon>Streptomycetaceae</taxon>
        <taxon>Streptomyces</taxon>
    </lineage>
</organism>
<feature type="transmembrane region" description="Helical" evidence="1">
    <location>
        <begin position="42"/>
        <end position="64"/>
    </location>
</feature>